<protein>
    <submittedName>
        <fullName evidence="2">Uncharacterized protein</fullName>
    </submittedName>
</protein>
<dbReference type="Proteomes" id="UP000515800">
    <property type="component" value="Chromosome"/>
</dbReference>
<dbReference type="KEGG" id="wdi:H9L19_03325"/>
<gene>
    <name evidence="2" type="ORF">H9L19_03325</name>
</gene>
<evidence type="ECO:0000313" key="3">
    <source>
        <dbReference type="Proteomes" id="UP000515800"/>
    </source>
</evidence>
<dbReference type="EMBL" id="CP060724">
    <property type="protein sequence ID" value="QNN75903.1"/>
    <property type="molecule type" value="Genomic_DNA"/>
</dbReference>
<dbReference type="AlphaFoldDB" id="A0A7G9T728"/>
<feature type="transmembrane region" description="Helical" evidence="1">
    <location>
        <begin position="6"/>
        <end position="22"/>
    </location>
</feature>
<accession>A0A7G9T728</accession>
<keyword evidence="3" id="KW-1185">Reference proteome</keyword>
<organism evidence="2 3">
    <name type="scientific">Weissella diestrammenae</name>
    <dbReference type="NCBI Taxonomy" id="1162633"/>
    <lineage>
        <taxon>Bacteria</taxon>
        <taxon>Bacillati</taxon>
        <taxon>Bacillota</taxon>
        <taxon>Bacilli</taxon>
        <taxon>Lactobacillales</taxon>
        <taxon>Lactobacillaceae</taxon>
        <taxon>Weissella</taxon>
    </lineage>
</organism>
<keyword evidence="1" id="KW-0472">Membrane</keyword>
<reference evidence="2 3" key="1">
    <citation type="submission" date="2020-08" db="EMBL/GenBank/DDBJ databases">
        <title>Genome sequence of Weissella diestrammenae KACC 16890T.</title>
        <authorList>
            <person name="Hyun D.-W."/>
            <person name="Bae J.-W."/>
        </authorList>
    </citation>
    <scope>NUCLEOTIDE SEQUENCE [LARGE SCALE GENOMIC DNA]</scope>
    <source>
        <strain evidence="2 3">KACC 16890</strain>
    </source>
</reference>
<proteinExistence type="predicted"/>
<keyword evidence="1" id="KW-1133">Transmembrane helix</keyword>
<dbReference type="RefSeq" id="WP_187529731.1">
    <property type="nucleotide sequence ID" value="NZ_CP060724.1"/>
</dbReference>
<feature type="transmembrane region" description="Helical" evidence="1">
    <location>
        <begin position="29"/>
        <end position="46"/>
    </location>
</feature>
<evidence type="ECO:0000256" key="1">
    <source>
        <dbReference type="SAM" id="Phobius"/>
    </source>
</evidence>
<keyword evidence="1" id="KW-0812">Transmembrane</keyword>
<name>A0A7G9T728_9LACO</name>
<evidence type="ECO:0000313" key="2">
    <source>
        <dbReference type="EMBL" id="QNN75903.1"/>
    </source>
</evidence>
<sequence length="47" mass="5298">MIKDILALIGLFISVSLMVVGKDLKRRQLIMLGGVILLVTLFGWLWL</sequence>